<dbReference type="SUPFAM" id="SSF88659">
    <property type="entry name" value="Sigma3 and sigma4 domains of RNA polymerase sigma factors"/>
    <property type="match status" value="1"/>
</dbReference>
<dbReference type="PaxDb" id="411460-RUMTOR_02282"/>
<dbReference type="GO" id="GO:0016987">
    <property type="term" value="F:sigma factor activity"/>
    <property type="evidence" value="ECO:0007669"/>
    <property type="project" value="InterPro"/>
</dbReference>
<dbReference type="HOGENOM" id="CLU_2587592_0_0_9"/>
<dbReference type="NCBIfam" id="TIGR02937">
    <property type="entry name" value="sigma70-ECF"/>
    <property type="match status" value="1"/>
</dbReference>
<evidence type="ECO:0000313" key="2">
    <source>
        <dbReference type="EMBL" id="EDK23601.1"/>
    </source>
</evidence>
<reference evidence="2 3" key="2">
    <citation type="submission" date="2007-04" db="EMBL/GenBank/DDBJ databases">
        <title>Draft genome sequence of Ruminococcus torques (ATCC 27756).</title>
        <authorList>
            <person name="Sudarsanam P."/>
            <person name="Ley R."/>
            <person name="Guruge J."/>
            <person name="Turnbaugh P.J."/>
            <person name="Mahowald M."/>
            <person name="Liep D."/>
            <person name="Gordon J."/>
        </authorList>
    </citation>
    <scope>NUCLEOTIDE SEQUENCE [LARGE SCALE GENOMIC DNA]</scope>
    <source>
        <strain evidence="2 3">ATCC 27756</strain>
    </source>
</reference>
<gene>
    <name evidence="2" type="ORF">RUMTOR_02282</name>
</gene>
<dbReference type="InterPro" id="IPR036388">
    <property type="entry name" value="WH-like_DNA-bd_sf"/>
</dbReference>
<evidence type="ECO:0000259" key="1">
    <source>
        <dbReference type="Pfam" id="PF08281"/>
    </source>
</evidence>
<accession>A5KPU7</accession>
<dbReference type="Gene3D" id="1.10.10.10">
    <property type="entry name" value="Winged helix-like DNA-binding domain superfamily/Winged helix DNA-binding domain"/>
    <property type="match status" value="1"/>
</dbReference>
<name>A5KPU7_9FIRM</name>
<sequence>MAVMTVEQEMEANELSDLLDGFLETLDKRSRIMFVRRYWYSDSISDLAERFQISNNNVSVRLSRIRGKLKRYLKKEGVEV</sequence>
<evidence type="ECO:0000313" key="3">
    <source>
        <dbReference type="Proteomes" id="UP000003577"/>
    </source>
</evidence>
<dbReference type="GO" id="GO:0006352">
    <property type="term" value="P:DNA-templated transcription initiation"/>
    <property type="evidence" value="ECO:0007669"/>
    <property type="project" value="InterPro"/>
</dbReference>
<dbReference type="EMBL" id="AAVP02000013">
    <property type="protein sequence ID" value="EDK23601.1"/>
    <property type="molecule type" value="Genomic_DNA"/>
</dbReference>
<dbReference type="InterPro" id="IPR013249">
    <property type="entry name" value="RNA_pol_sigma70_r4_t2"/>
</dbReference>
<dbReference type="Pfam" id="PF08281">
    <property type="entry name" value="Sigma70_r4_2"/>
    <property type="match status" value="1"/>
</dbReference>
<proteinExistence type="predicted"/>
<reference evidence="2 3" key="1">
    <citation type="submission" date="2007-03" db="EMBL/GenBank/DDBJ databases">
        <authorList>
            <person name="Fulton L."/>
            <person name="Clifton S."/>
            <person name="Fulton B."/>
            <person name="Xu J."/>
            <person name="Minx P."/>
            <person name="Pepin K.H."/>
            <person name="Johnson M."/>
            <person name="Thiruvilangam P."/>
            <person name="Bhonagiri V."/>
            <person name="Nash W.E."/>
            <person name="Mardis E.R."/>
            <person name="Wilson R.K."/>
        </authorList>
    </citation>
    <scope>NUCLEOTIDE SEQUENCE [LARGE SCALE GENOMIC DNA]</scope>
    <source>
        <strain evidence="2 3">ATCC 27756</strain>
    </source>
</reference>
<feature type="domain" description="RNA polymerase sigma factor 70 region 4 type 2" evidence="1">
    <location>
        <begin position="18"/>
        <end position="69"/>
    </location>
</feature>
<dbReference type="GO" id="GO:0003677">
    <property type="term" value="F:DNA binding"/>
    <property type="evidence" value="ECO:0007669"/>
    <property type="project" value="InterPro"/>
</dbReference>
<protein>
    <submittedName>
        <fullName evidence="2">Sigma-70, region 4</fullName>
    </submittedName>
</protein>
<dbReference type="AlphaFoldDB" id="A5KPU7"/>
<dbReference type="InterPro" id="IPR014284">
    <property type="entry name" value="RNA_pol_sigma-70_dom"/>
</dbReference>
<dbReference type="InterPro" id="IPR013324">
    <property type="entry name" value="RNA_pol_sigma_r3/r4-like"/>
</dbReference>
<comment type="caution">
    <text evidence="2">The sequence shown here is derived from an EMBL/GenBank/DDBJ whole genome shotgun (WGS) entry which is preliminary data.</text>
</comment>
<organism evidence="2 3">
    <name type="scientific">[Ruminococcus] torques ATCC 27756</name>
    <dbReference type="NCBI Taxonomy" id="411460"/>
    <lineage>
        <taxon>Bacteria</taxon>
        <taxon>Bacillati</taxon>
        <taxon>Bacillota</taxon>
        <taxon>Clostridia</taxon>
        <taxon>Lachnospirales</taxon>
        <taxon>Lachnospiraceae</taxon>
        <taxon>Mediterraneibacter</taxon>
    </lineage>
</organism>
<dbReference type="Proteomes" id="UP000003577">
    <property type="component" value="Unassembled WGS sequence"/>
</dbReference>